<dbReference type="InterPro" id="IPR026888">
    <property type="entry name" value="AcetylCoA_hyd_C"/>
</dbReference>
<reference evidence="2 3" key="1">
    <citation type="submission" date="2024-07" db="EMBL/GenBank/DDBJ databases">
        <authorList>
            <person name="Li M."/>
        </authorList>
    </citation>
    <scope>NUCLEOTIDE SEQUENCE [LARGE SCALE GENOMIC DNA]</scope>
    <source>
        <strain evidence="2 3">25A3E</strain>
    </source>
</reference>
<protein>
    <submittedName>
        <fullName evidence="2">Acetyl-CoA hydrolase/transferase C-terminal domain-containing protein</fullName>
    </submittedName>
</protein>
<organism evidence="2 3">
    <name type="scientific">Pseudomonas zhanjiangensis</name>
    <dbReference type="NCBI Taxonomy" id="3239015"/>
    <lineage>
        <taxon>Bacteria</taxon>
        <taxon>Pseudomonadati</taxon>
        <taxon>Pseudomonadota</taxon>
        <taxon>Gammaproteobacteria</taxon>
        <taxon>Pseudomonadales</taxon>
        <taxon>Pseudomonadaceae</taxon>
        <taxon>Pseudomonas</taxon>
    </lineage>
</organism>
<dbReference type="InterPro" id="IPR046433">
    <property type="entry name" value="ActCoA_hydro"/>
</dbReference>
<comment type="caution">
    <text evidence="2">The sequence shown here is derived from an EMBL/GenBank/DDBJ whole genome shotgun (WGS) entry which is preliminary data.</text>
</comment>
<dbReference type="Gene3D" id="3.30.750.70">
    <property type="entry name" value="4-hydroxybutyrate coenzyme like domains"/>
    <property type="match status" value="1"/>
</dbReference>
<dbReference type="InterPro" id="IPR037171">
    <property type="entry name" value="NagB/RpiA_transferase-like"/>
</dbReference>
<accession>A0ABV3YP54</accession>
<dbReference type="GO" id="GO:0016787">
    <property type="term" value="F:hydrolase activity"/>
    <property type="evidence" value="ECO:0007669"/>
    <property type="project" value="UniProtKB-KW"/>
</dbReference>
<dbReference type="Proteomes" id="UP001560296">
    <property type="component" value="Unassembled WGS sequence"/>
</dbReference>
<dbReference type="SUPFAM" id="SSF100950">
    <property type="entry name" value="NagB/RpiA/CoA transferase-like"/>
    <property type="match status" value="1"/>
</dbReference>
<dbReference type="EMBL" id="JBFTEG010000001">
    <property type="protein sequence ID" value="MEX6500834.1"/>
    <property type="molecule type" value="Genomic_DNA"/>
</dbReference>
<dbReference type="Gene3D" id="3.40.1080.10">
    <property type="entry name" value="Glutaconate Coenzyme A-transferase"/>
    <property type="match status" value="1"/>
</dbReference>
<dbReference type="Pfam" id="PF13336">
    <property type="entry name" value="AcetylCoA_hyd_C"/>
    <property type="match status" value="1"/>
</dbReference>
<gene>
    <name evidence="2" type="ORF">AB5S05_02060</name>
</gene>
<dbReference type="PANTHER" id="PTHR21432">
    <property type="entry name" value="ACETYL-COA HYDROLASE-RELATED"/>
    <property type="match status" value="1"/>
</dbReference>
<dbReference type="PANTHER" id="PTHR21432:SF20">
    <property type="entry name" value="ACETYL-COA HYDROLASE"/>
    <property type="match status" value="1"/>
</dbReference>
<sequence length="715" mass="78527">MSQWCSIEQAVERVLRDIPGPIRLGLPLGLGKPNRWVNALYARIKGLPERRLTIYTALCLERPGASHDLQRRFLEPVVERIYGDYPELDFLADLRAGRLPANVHIEQFYLQPGSLLDCPAAQQDYISCNYSHVARDLNDKGVNLIAQLVACDPQRPQYFSLSCNPDITLDLLPLLAERRGAGEHILCLAQVHEALPYMAGAAQVRRDSFDLQVREVERTTLFSTPNMPVGVQDHCIGLHASSLIRDGGTLQIGIGSMGDALSAALLARHRDNAGYRSVLTALQGASAGQDDNLGPFAEGLYGCSEMFAYGLLALAEAGVVRRRVYPELRVQRLATAGALDDLGRPRSVQHLLDAGVPAELDARSLAWLQAGGLLDGALQLRGDRLQLPDGRQLASVLSDPQTQAVLDDFLRPAAGGVVLHGGFFLGPADFYRRLRAMGPERLAHFAMCGIHFINELHGEEPLKRLQRRDARFVNSVFCMTLLGAAVADQLEDGRVLSGVGGQYNFVAQAHALDGARSILLLRSWREAAGRISSNIVWSYGHATIPRHLRDMVVTEYGIADLRGKNDAEVIGALLAISDSRFQPALITQAQQAGKLPRDFRLDPRLTDNLPWRLQALQARHPTLFDEYPLGCDFTAEERDLLRALHWLKPKTRLGILAALLKALVAAPPSDAFAAQLARMGLAQPCGVREALYRRLLLAGLQATRRESRPGQPPES</sequence>
<dbReference type="Gene3D" id="3.40.1080.20">
    <property type="entry name" value="Acetyl-CoA hydrolase/transferase C-terminal domain"/>
    <property type="match status" value="1"/>
</dbReference>
<keyword evidence="2" id="KW-0378">Hydrolase</keyword>
<evidence type="ECO:0000313" key="3">
    <source>
        <dbReference type="Proteomes" id="UP001560296"/>
    </source>
</evidence>
<keyword evidence="3" id="KW-1185">Reference proteome</keyword>
<proteinExistence type="predicted"/>
<feature type="domain" description="Acetyl-CoA hydrolase/transferase C-terminal" evidence="1">
    <location>
        <begin position="428"/>
        <end position="589"/>
    </location>
</feature>
<evidence type="ECO:0000313" key="2">
    <source>
        <dbReference type="EMBL" id="MEX6500834.1"/>
    </source>
</evidence>
<dbReference type="InterPro" id="IPR038460">
    <property type="entry name" value="AcetylCoA_hyd_C_sf"/>
</dbReference>
<evidence type="ECO:0000259" key="1">
    <source>
        <dbReference type="Pfam" id="PF13336"/>
    </source>
</evidence>
<name>A0ABV3YP54_9PSED</name>